<accession>A0AAD4QZG0</accession>
<keyword evidence="3" id="KW-1185">Reference proteome</keyword>
<keyword evidence="1" id="KW-0812">Transmembrane</keyword>
<reference evidence="2" key="1">
    <citation type="submission" date="2022-01" db="EMBL/GenBank/DDBJ databases">
        <title>Genome Sequence Resource for Two Populations of Ditylenchus destructor, the Migratory Endoparasitic Phytonematode.</title>
        <authorList>
            <person name="Zhang H."/>
            <person name="Lin R."/>
            <person name="Xie B."/>
        </authorList>
    </citation>
    <scope>NUCLEOTIDE SEQUENCE</scope>
    <source>
        <strain evidence="2">BazhouSP</strain>
    </source>
</reference>
<protein>
    <submittedName>
        <fullName evidence="2">Serpentine type 7TM GPCR chemoreceptor srh domain-containing protein</fullName>
    </submittedName>
</protein>
<keyword evidence="1" id="KW-1133">Transmembrane helix</keyword>
<name>A0AAD4QZG0_9BILA</name>
<feature type="transmembrane region" description="Helical" evidence="1">
    <location>
        <begin position="51"/>
        <end position="70"/>
    </location>
</feature>
<proteinExistence type="predicted"/>
<dbReference type="AlphaFoldDB" id="A0AAD4QZG0"/>
<evidence type="ECO:0000313" key="2">
    <source>
        <dbReference type="EMBL" id="KAI1700042.1"/>
    </source>
</evidence>
<keyword evidence="1" id="KW-0472">Membrane</keyword>
<feature type="transmembrane region" description="Helical" evidence="1">
    <location>
        <begin position="18"/>
        <end position="39"/>
    </location>
</feature>
<organism evidence="2 3">
    <name type="scientific">Ditylenchus destructor</name>
    <dbReference type="NCBI Taxonomy" id="166010"/>
    <lineage>
        <taxon>Eukaryota</taxon>
        <taxon>Metazoa</taxon>
        <taxon>Ecdysozoa</taxon>
        <taxon>Nematoda</taxon>
        <taxon>Chromadorea</taxon>
        <taxon>Rhabditida</taxon>
        <taxon>Tylenchina</taxon>
        <taxon>Tylenchomorpha</taxon>
        <taxon>Sphaerularioidea</taxon>
        <taxon>Anguinidae</taxon>
        <taxon>Anguininae</taxon>
        <taxon>Ditylenchus</taxon>
    </lineage>
</organism>
<dbReference type="EMBL" id="JAKKPZ010000158">
    <property type="protein sequence ID" value="KAI1700042.1"/>
    <property type="molecule type" value="Genomic_DNA"/>
</dbReference>
<dbReference type="Pfam" id="PF10326">
    <property type="entry name" value="7TM_GPCR_Str"/>
    <property type="match status" value="1"/>
</dbReference>
<feature type="transmembrane region" description="Helical" evidence="1">
    <location>
        <begin position="134"/>
        <end position="158"/>
    </location>
</feature>
<feature type="transmembrane region" description="Helical" evidence="1">
    <location>
        <begin position="90"/>
        <end position="113"/>
    </location>
</feature>
<gene>
    <name evidence="2" type="ORF">DdX_16953</name>
</gene>
<comment type="caution">
    <text evidence="2">The sequence shown here is derived from an EMBL/GenBank/DDBJ whole genome shotgun (WGS) entry which is preliminary data.</text>
</comment>
<evidence type="ECO:0000313" key="3">
    <source>
        <dbReference type="Proteomes" id="UP001201812"/>
    </source>
</evidence>
<dbReference type="Proteomes" id="UP001201812">
    <property type="component" value="Unassembled WGS sequence"/>
</dbReference>
<sequence length="285" mass="32420">MSGNFTYGSESITFITEILGYIVRIASVTCSLCLIYIAVRNSPRDMGAYKWYIIFNAISCAGFDLIYGLVHPEPVFPLTIVMTGGLLKHWIIPTYMSYFILYAAVISICGILYSMPLLFLYRYLQTVNSRFLKLFTLGLRSFLLCSAGFCVLFVPPYITIGNVITSQSDLKEFLRVNQPKIYSIAHNRTVPLTCQRTYDRFGGLHSDGYFAYMDMRHIPLLSSEMGLNCDTIGIIVFKLKRLFTEETHSFFSTQVFLRRQSQQGSEELFFIIYPEGGLGRGLAQI</sequence>
<dbReference type="InterPro" id="IPR019428">
    <property type="entry name" value="7TM_GPCR_serpentine_rcpt_Str"/>
</dbReference>
<evidence type="ECO:0000256" key="1">
    <source>
        <dbReference type="SAM" id="Phobius"/>
    </source>
</evidence>